<dbReference type="Proteomes" id="UP000176241">
    <property type="component" value="Unassembled WGS sequence"/>
</dbReference>
<sequence length="63" mass="7417">MISSGFFILIIIKIQKLKGESQNYHRQSVIPPSFKNKLLWRDNSKVKSNINFDFLPSLLNFDF</sequence>
<dbReference type="AlphaFoldDB" id="A0A1G1Y018"/>
<dbReference type="EMBL" id="MHIC01000016">
    <property type="protein sequence ID" value="OGY45561.1"/>
    <property type="molecule type" value="Genomic_DNA"/>
</dbReference>
<gene>
    <name evidence="1" type="ORF">A2731_01470</name>
</gene>
<reference evidence="1 2" key="1">
    <citation type="journal article" date="2016" name="Nat. Commun.">
        <title>Thousands of microbial genomes shed light on interconnected biogeochemical processes in an aquifer system.</title>
        <authorList>
            <person name="Anantharaman K."/>
            <person name="Brown C.T."/>
            <person name="Hug L.A."/>
            <person name="Sharon I."/>
            <person name="Castelle C.J."/>
            <person name="Probst A.J."/>
            <person name="Thomas B.C."/>
            <person name="Singh A."/>
            <person name="Wilkins M.J."/>
            <person name="Karaoz U."/>
            <person name="Brodie E.L."/>
            <person name="Williams K.H."/>
            <person name="Hubbard S.S."/>
            <person name="Banfield J.F."/>
        </authorList>
    </citation>
    <scope>NUCLEOTIDE SEQUENCE [LARGE SCALE GENOMIC DNA]</scope>
</reference>
<name>A0A1G1Y018_9BACT</name>
<evidence type="ECO:0000313" key="2">
    <source>
        <dbReference type="Proteomes" id="UP000176241"/>
    </source>
</evidence>
<protein>
    <submittedName>
        <fullName evidence="1">Uncharacterized protein</fullName>
    </submittedName>
</protein>
<evidence type="ECO:0000313" key="1">
    <source>
        <dbReference type="EMBL" id="OGY45561.1"/>
    </source>
</evidence>
<accession>A0A1G1Y018</accession>
<comment type="caution">
    <text evidence="1">The sequence shown here is derived from an EMBL/GenBank/DDBJ whole genome shotgun (WGS) entry which is preliminary data.</text>
</comment>
<proteinExistence type="predicted"/>
<organism evidence="1 2">
    <name type="scientific">Candidatus Buchananbacteria bacterium RIFCSPHIGHO2_01_FULL_39_8</name>
    <dbReference type="NCBI Taxonomy" id="1797533"/>
    <lineage>
        <taxon>Bacteria</taxon>
        <taxon>Candidatus Buchananiibacteriota</taxon>
    </lineage>
</organism>